<keyword evidence="1" id="KW-0472">Membrane</keyword>
<gene>
    <name evidence="2" type="ORF">HUJ06_010322</name>
</gene>
<evidence type="ECO:0000313" key="3">
    <source>
        <dbReference type="Proteomes" id="UP000607653"/>
    </source>
</evidence>
<organism evidence="2 3">
    <name type="scientific">Nelumbo nucifera</name>
    <name type="common">Sacred lotus</name>
    <dbReference type="NCBI Taxonomy" id="4432"/>
    <lineage>
        <taxon>Eukaryota</taxon>
        <taxon>Viridiplantae</taxon>
        <taxon>Streptophyta</taxon>
        <taxon>Embryophyta</taxon>
        <taxon>Tracheophyta</taxon>
        <taxon>Spermatophyta</taxon>
        <taxon>Magnoliopsida</taxon>
        <taxon>Proteales</taxon>
        <taxon>Nelumbonaceae</taxon>
        <taxon>Nelumbo</taxon>
    </lineage>
</organism>
<evidence type="ECO:0000256" key="1">
    <source>
        <dbReference type="SAM" id="Phobius"/>
    </source>
</evidence>
<name>A0A822YIY9_NELNU</name>
<evidence type="ECO:0000313" key="2">
    <source>
        <dbReference type="EMBL" id="DAD31471.1"/>
    </source>
</evidence>
<dbReference type="Proteomes" id="UP000607653">
    <property type="component" value="Unassembled WGS sequence"/>
</dbReference>
<comment type="caution">
    <text evidence="2">The sequence shown here is derived from an EMBL/GenBank/DDBJ whole genome shotgun (WGS) entry which is preliminary data.</text>
</comment>
<feature type="transmembrane region" description="Helical" evidence="1">
    <location>
        <begin position="43"/>
        <end position="66"/>
    </location>
</feature>
<sequence length="80" mass="9518">MVWWNSAWKLVFSIYMLVLDLIVVFYLMSFLYLFIIAVPFGRWVLVIFLWFSITKCFSGSFTLMYLGNDWDPLYFGGFGT</sequence>
<keyword evidence="1" id="KW-0812">Transmembrane</keyword>
<proteinExistence type="predicted"/>
<feature type="transmembrane region" description="Helical" evidence="1">
    <location>
        <begin position="12"/>
        <end position="36"/>
    </location>
</feature>
<dbReference type="AlphaFoldDB" id="A0A822YIY9"/>
<keyword evidence="1" id="KW-1133">Transmembrane helix</keyword>
<reference evidence="2 3" key="1">
    <citation type="journal article" date="2020" name="Mol. Biol. Evol.">
        <title>Distinct Expression and Methylation Patterns for Genes with Different Fates following a Single Whole-Genome Duplication in Flowering Plants.</title>
        <authorList>
            <person name="Shi T."/>
            <person name="Rahmani R.S."/>
            <person name="Gugger P.F."/>
            <person name="Wang M."/>
            <person name="Li H."/>
            <person name="Zhang Y."/>
            <person name="Li Z."/>
            <person name="Wang Q."/>
            <person name="Van de Peer Y."/>
            <person name="Marchal K."/>
            <person name="Chen J."/>
        </authorList>
    </citation>
    <scope>NUCLEOTIDE SEQUENCE [LARGE SCALE GENOMIC DNA]</scope>
    <source>
        <tissue evidence="2">Leaf</tissue>
    </source>
</reference>
<dbReference type="EMBL" id="DUZY01000003">
    <property type="protein sequence ID" value="DAD31471.1"/>
    <property type="molecule type" value="Genomic_DNA"/>
</dbReference>
<accession>A0A822YIY9</accession>
<keyword evidence="3" id="KW-1185">Reference proteome</keyword>
<protein>
    <submittedName>
        <fullName evidence="2">Uncharacterized protein</fullName>
    </submittedName>
</protein>